<dbReference type="Gene3D" id="3.40.50.620">
    <property type="entry name" value="HUPs"/>
    <property type="match status" value="2"/>
</dbReference>
<feature type="domain" description="UspA" evidence="2">
    <location>
        <begin position="147"/>
        <end position="272"/>
    </location>
</feature>
<dbReference type="EMBL" id="FQYN01000012">
    <property type="protein sequence ID" value="SHJ81637.1"/>
    <property type="molecule type" value="Genomic_DNA"/>
</dbReference>
<dbReference type="STRING" id="1121955.SAMN02745146_0244"/>
<evidence type="ECO:0000313" key="4">
    <source>
        <dbReference type="Proteomes" id="UP000184418"/>
    </source>
</evidence>
<dbReference type="PANTHER" id="PTHR46268:SF6">
    <property type="entry name" value="UNIVERSAL STRESS PROTEIN UP12"/>
    <property type="match status" value="1"/>
</dbReference>
<organism evidence="3 4">
    <name type="scientific">Hymenobacter daecheongensis DSM 21074</name>
    <dbReference type="NCBI Taxonomy" id="1121955"/>
    <lineage>
        <taxon>Bacteria</taxon>
        <taxon>Pseudomonadati</taxon>
        <taxon>Bacteroidota</taxon>
        <taxon>Cytophagia</taxon>
        <taxon>Cytophagales</taxon>
        <taxon>Hymenobacteraceae</taxon>
        <taxon>Hymenobacter</taxon>
    </lineage>
</organism>
<dbReference type="CDD" id="cd00293">
    <property type="entry name" value="USP-like"/>
    <property type="match status" value="1"/>
</dbReference>
<protein>
    <submittedName>
        <fullName evidence="3">Universal stress protein family protein</fullName>
    </submittedName>
</protein>
<name>A0A1M6MDW7_9BACT</name>
<dbReference type="PANTHER" id="PTHR46268">
    <property type="entry name" value="STRESS RESPONSE PROTEIN NHAX"/>
    <property type="match status" value="1"/>
</dbReference>
<accession>A0A1M6MDW7</accession>
<comment type="similarity">
    <text evidence="1">Belongs to the universal stress protein A family.</text>
</comment>
<keyword evidence="4" id="KW-1185">Reference proteome</keyword>
<gene>
    <name evidence="3" type="ORF">SAMN02745146_0244</name>
</gene>
<evidence type="ECO:0000256" key="1">
    <source>
        <dbReference type="ARBA" id="ARBA00008791"/>
    </source>
</evidence>
<dbReference type="Proteomes" id="UP000184418">
    <property type="component" value="Unassembled WGS sequence"/>
</dbReference>
<reference evidence="3 4" key="1">
    <citation type="submission" date="2016-11" db="EMBL/GenBank/DDBJ databases">
        <authorList>
            <person name="Jaros S."/>
            <person name="Januszkiewicz K."/>
            <person name="Wedrychowicz H."/>
        </authorList>
    </citation>
    <scope>NUCLEOTIDE SEQUENCE [LARGE SCALE GENOMIC DNA]</scope>
    <source>
        <strain evidence="3 4">DSM 21074</strain>
    </source>
</reference>
<dbReference type="SUPFAM" id="SSF52402">
    <property type="entry name" value="Adenine nucleotide alpha hydrolases-like"/>
    <property type="match status" value="2"/>
</dbReference>
<proteinExistence type="inferred from homology"/>
<dbReference type="InterPro" id="IPR014729">
    <property type="entry name" value="Rossmann-like_a/b/a_fold"/>
</dbReference>
<feature type="domain" description="UspA" evidence="2">
    <location>
        <begin position="4"/>
        <end position="137"/>
    </location>
</feature>
<dbReference type="RefSeq" id="WP_073112575.1">
    <property type="nucleotide sequence ID" value="NZ_FQYN01000012.1"/>
</dbReference>
<dbReference type="OrthoDB" id="871451at2"/>
<dbReference type="AlphaFoldDB" id="A0A1M6MDW7"/>
<dbReference type="InterPro" id="IPR006016">
    <property type="entry name" value="UspA"/>
</dbReference>
<sequence>MNPTFVVLANLTDTAEQAARYAAVLGEPLHARVALLHLYHDPLLDPELATVTTAQAYRTQAEVAAGLADMAGRLPAPAEVTVSVQAMPAAVEEAVQRHQPLLLAMGLSTEHDLLDHLLHNQALPVLRATHRPLLLVPEAAPPARVPRRVVLAIDAERFTLNAAARALAPLLRAWPAAYTVVHVAAAHERQAFPGQRALGQVHLSGLLPVATPLELYEESHLSPATGVLQALDDVQADLVVLIARPRSFLGRLFHQSVTAQVLRHSRVPVLLLPAEAPTLPGWMPGLS</sequence>
<evidence type="ECO:0000313" key="3">
    <source>
        <dbReference type="EMBL" id="SHJ81637.1"/>
    </source>
</evidence>
<evidence type="ECO:0000259" key="2">
    <source>
        <dbReference type="Pfam" id="PF00582"/>
    </source>
</evidence>
<dbReference type="Pfam" id="PF00582">
    <property type="entry name" value="Usp"/>
    <property type="match status" value="2"/>
</dbReference>